<evidence type="ECO:0000256" key="1">
    <source>
        <dbReference type="SAM" id="Phobius"/>
    </source>
</evidence>
<keyword evidence="1" id="KW-0812">Transmembrane</keyword>
<sequence length="75" mass="7749">MSFVNAAFVTSVLAEAEHAVVELPLPLLTYPAVALVLFVALAGVLWSYRDVANRHSAKAEAYAKAHGGGSSAGGH</sequence>
<name>A0A4R9AA61_9MICO</name>
<gene>
    <name evidence="2" type="ORF">E3T55_01475</name>
</gene>
<dbReference type="Proteomes" id="UP000297447">
    <property type="component" value="Unassembled WGS sequence"/>
</dbReference>
<keyword evidence="3" id="KW-1185">Reference proteome</keyword>
<evidence type="ECO:0000313" key="2">
    <source>
        <dbReference type="EMBL" id="TFD55122.1"/>
    </source>
</evidence>
<dbReference type="OrthoDB" id="5149460at2"/>
<dbReference type="RefSeq" id="WP_134517808.1">
    <property type="nucleotide sequence ID" value="NZ_SOHE01000013.1"/>
</dbReference>
<dbReference type="EMBL" id="SOHE01000013">
    <property type="protein sequence ID" value="TFD55122.1"/>
    <property type="molecule type" value="Genomic_DNA"/>
</dbReference>
<accession>A0A4R9AA61</accession>
<organism evidence="2 3">
    <name type="scientific">Cryobacterium frigoriphilum</name>
    <dbReference type="NCBI Taxonomy" id="1259150"/>
    <lineage>
        <taxon>Bacteria</taxon>
        <taxon>Bacillati</taxon>
        <taxon>Actinomycetota</taxon>
        <taxon>Actinomycetes</taxon>
        <taxon>Micrococcales</taxon>
        <taxon>Microbacteriaceae</taxon>
        <taxon>Cryobacterium</taxon>
    </lineage>
</organism>
<dbReference type="AlphaFoldDB" id="A0A4R9AA61"/>
<keyword evidence="1" id="KW-0472">Membrane</keyword>
<evidence type="ECO:0000313" key="3">
    <source>
        <dbReference type="Proteomes" id="UP000297447"/>
    </source>
</evidence>
<comment type="caution">
    <text evidence="2">The sequence shown here is derived from an EMBL/GenBank/DDBJ whole genome shotgun (WGS) entry which is preliminary data.</text>
</comment>
<feature type="transmembrane region" description="Helical" evidence="1">
    <location>
        <begin position="29"/>
        <end position="48"/>
    </location>
</feature>
<evidence type="ECO:0008006" key="4">
    <source>
        <dbReference type="Google" id="ProtNLM"/>
    </source>
</evidence>
<keyword evidence="1" id="KW-1133">Transmembrane helix</keyword>
<reference evidence="2 3" key="1">
    <citation type="submission" date="2019-03" db="EMBL/GenBank/DDBJ databases">
        <title>Genomics of glacier-inhabiting Cryobacterium strains.</title>
        <authorList>
            <person name="Liu Q."/>
            <person name="Xin Y.-H."/>
        </authorList>
    </citation>
    <scope>NUCLEOTIDE SEQUENCE [LARGE SCALE GENOMIC DNA]</scope>
    <source>
        <strain evidence="2 3">Hh14</strain>
    </source>
</reference>
<proteinExistence type="predicted"/>
<protein>
    <recommendedName>
        <fullName evidence="4">4-hydroxybenzoate polyprenyltransferase</fullName>
    </recommendedName>
</protein>